<evidence type="ECO:0000313" key="7">
    <source>
        <dbReference type="Proteomes" id="UP000298656"/>
    </source>
</evidence>
<dbReference type="InterPro" id="IPR016161">
    <property type="entry name" value="Ald_DH/histidinol_DH"/>
</dbReference>
<dbReference type="NCBIfam" id="TIGR01780">
    <property type="entry name" value="SSADH"/>
    <property type="match status" value="1"/>
</dbReference>
<dbReference type="CDD" id="cd07103">
    <property type="entry name" value="ALDH_F5_SSADH_GabD"/>
    <property type="match status" value="1"/>
</dbReference>
<evidence type="ECO:0000259" key="5">
    <source>
        <dbReference type="Pfam" id="PF00171"/>
    </source>
</evidence>
<dbReference type="InterPro" id="IPR016162">
    <property type="entry name" value="Ald_DH_N"/>
</dbReference>
<keyword evidence="7" id="KW-1185">Reference proteome</keyword>
<dbReference type="PROSITE" id="PS00070">
    <property type="entry name" value="ALDEHYDE_DEHYDR_CYS"/>
    <property type="match status" value="1"/>
</dbReference>
<feature type="active site" evidence="3">
    <location>
        <position position="261"/>
    </location>
</feature>
<dbReference type="FunFam" id="3.40.309.10:FF:000004">
    <property type="entry name" value="Succinate-semialdehyde dehydrogenase I"/>
    <property type="match status" value="1"/>
</dbReference>
<protein>
    <submittedName>
        <fullName evidence="6">NAD-dependent succinate-semialdehyde dehydrogenase</fullName>
    </submittedName>
</protein>
<evidence type="ECO:0000256" key="1">
    <source>
        <dbReference type="ARBA" id="ARBA00009986"/>
    </source>
</evidence>
<dbReference type="PANTHER" id="PTHR43353">
    <property type="entry name" value="SUCCINATE-SEMIALDEHYDE DEHYDROGENASE, MITOCHONDRIAL"/>
    <property type="match status" value="1"/>
</dbReference>
<dbReference type="InterPro" id="IPR015590">
    <property type="entry name" value="Aldehyde_DH_dom"/>
</dbReference>
<dbReference type="FunFam" id="3.40.605.10:FF:000005">
    <property type="entry name" value="Succinate-semialdehyde dehydrogenase I"/>
    <property type="match status" value="1"/>
</dbReference>
<dbReference type="AlphaFoldDB" id="A0A4P8J5C3"/>
<dbReference type="KEGG" id="tvl:FAZ95_34070"/>
<dbReference type="GO" id="GO:0004777">
    <property type="term" value="F:succinate-semialdehyde dehydrogenase (NAD+) activity"/>
    <property type="evidence" value="ECO:0007669"/>
    <property type="project" value="TreeGrafter"/>
</dbReference>
<feature type="domain" description="Aldehyde dehydrogenase" evidence="5">
    <location>
        <begin position="28"/>
        <end position="483"/>
    </location>
</feature>
<dbReference type="InterPro" id="IPR016160">
    <property type="entry name" value="Ald_DH_CS_CYS"/>
</dbReference>
<keyword evidence="2 4" id="KW-0560">Oxidoreductase</keyword>
<dbReference type="GO" id="GO:0005829">
    <property type="term" value="C:cytosol"/>
    <property type="evidence" value="ECO:0007669"/>
    <property type="project" value="TreeGrafter"/>
</dbReference>
<evidence type="ECO:0000256" key="4">
    <source>
        <dbReference type="RuleBase" id="RU003345"/>
    </source>
</evidence>
<evidence type="ECO:0000313" key="6">
    <source>
        <dbReference type="EMBL" id="QCP54019.1"/>
    </source>
</evidence>
<dbReference type="GO" id="GO:0009450">
    <property type="term" value="P:gamma-aminobutyric acid catabolic process"/>
    <property type="evidence" value="ECO:0007669"/>
    <property type="project" value="InterPro"/>
</dbReference>
<dbReference type="RefSeq" id="WP_137336787.1">
    <property type="nucleotide sequence ID" value="NZ_CP040078.1"/>
</dbReference>
<evidence type="ECO:0000256" key="2">
    <source>
        <dbReference type="ARBA" id="ARBA00023002"/>
    </source>
</evidence>
<dbReference type="Pfam" id="PF00171">
    <property type="entry name" value="Aldedh"/>
    <property type="match status" value="1"/>
</dbReference>
<dbReference type="InterPro" id="IPR010102">
    <property type="entry name" value="Succ_semiAld_DH"/>
</dbReference>
<dbReference type="PANTHER" id="PTHR43353:SF5">
    <property type="entry name" value="SUCCINATE-SEMIALDEHYDE DEHYDROGENASE, MITOCHONDRIAL"/>
    <property type="match status" value="1"/>
</dbReference>
<reference evidence="6 7" key="1">
    <citation type="submission" date="2019-05" db="EMBL/GenBank/DDBJ databases">
        <title>Burkholderia sp. DHOD12, isolated from subtropical forest soil.</title>
        <authorList>
            <person name="Gao Z.-H."/>
            <person name="Qiu L.-H."/>
        </authorList>
    </citation>
    <scope>NUCLEOTIDE SEQUENCE [LARGE SCALE GENOMIC DNA]</scope>
    <source>
        <strain evidence="6 7">DHOD12</strain>
    </source>
</reference>
<name>A0A4P8J5C3_9BURK</name>
<sequence length="489" mass="51846">MHNLEPINLKDASLLRTQAFIAGEWQGAADGSTFEVRNPATGNLLGTVPNMGATETRHAIDAANRAWSAWRKQTAKQRSAVLRKWHDLMLDNADDLALILTTEQGKPLAEAKGEIQYAASFLEWFAEEAKRVYGDTIPSPSADKRIVVVKEPVGVCAAITPWNFPAAMITRKVGPALAAGCPIIVKPAEATPLTALALAVLAKRAGVPAGVFSVVTGDPKAIGAELTGNATVRKLSFTGSTPVGRLLMAQCAPTVKKVSLELGGNAPFIVFDDADLDAAVAGAIASKYRNSGQTCVCTNRFYVHEKVYDAFAEKLRAAVGALKVGRGTEAGVTQGPLINEAAVLKVEAHIEDALAKGAKVVAGGKRHALGHGFFEPTVLSGVTPAMKVAKEETFGPLAPLFKFASDDEVVHLANDTEFGLAAYFYSRDISRVWRVAEALEYGMVGINTGLISNEVAPFGGVKQSGLGREGSHYGIDDYVVIKYLCMGEV</sequence>
<dbReference type="Proteomes" id="UP000298656">
    <property type="component" value="Chromosome 2"/>
</dbReference>
<gene>
    <name evidence="6" type="ORF">FAZ95_34070</name>
</gene>
<dbReference type="OrthoDB" id="6187633at2"/>
<organism evidence="6 7">
    <name type="scientific">Trinickia violacea</name>
    <dbReference type="NCBI Taxonomy" id="2571746"/>
    <lineage>
        <taxon>Bacteria</taxon>
        <taxon>Pseudomonadati</taxon>
        <taxon>Pseudomonadota</taxon>
        <taxon>Betaproteobacteria</taxon>
        <taxon>Burkholderiales</taxon>
        <taxon>Burkholderiaceae</taxon>
        <taxon>Trinickia</taxon>
    </lineage>
</organism>
<dbReference type="InterPro" id="IPR029510">
    <property type="entry name" value="Ald_DH_CS_GLU"/>
</dbReference>
<dbReference type="EMBL" id="CP040078">
    <property type="protein sequence ID" value="QCP54019.1"/>
    <property type="molecule type" value="Genomic_DNA"/>
</dbReference>
<accession>A0A4P8J5C3</accession>
<comment type="similarity">
    <text evidence="1 4">Belongs to the aldehyde dehydrogenase family.</text>
</comment>
<dbReference type="Gene3D" id="3.40.605.10">
    <property type="entry name" value="Aldehyde Dehydrogenase, Chain A, domain 1"/>
    <property type="match status" value="1"/>
</dbReference>
<evidence type="ECO:0000256" key="3">
    <source>
        <dbReference type="PROSITE-ProRule" id="PRU10007"/>
    </source>
</evidence>
<dbReference type="InterPro" id="IPR016163">
    <property type="entry name" value="Ald_DH_C"/>
</dbReference>
<dbReference type="Gene3D" id="3.40.309.10">
    <property type="entry name" value="Aldehyde Dehydrogenase, Chain A, domain 2"/>
    <property type="match status" value="1"/>
</dbReference>
<proteinExistence type="inferred from homology"/>
<dbReference type="SUPFAM" id="SSF53720">
    <property type="entry name" value="ALDH-like"/>
    <property type="match status" value="1"/>
</dbReference>
<dbReference type="InterPro" id="IPR050740">
    <property type="entry name" value="Aldehyde_DH_Superfamily"/>
</dbReference>
<dbReference type="PROSITE" id="PS00687">
    <property type="entry name" value="ALDEHYDE_DEHYDR_GLU"/>
    <property type="match status" value="1"/>
</dbReference>